<evidence type="ECO:0000256" key="6">
    <source>
        <dbReference type="ARBA" id="ARBA00023136"/>
    </source>
</evidence>
<gene>
    <name evidence="9" type="ORF">IMZ28_00100</name>
</gene>
<dbReference type="Pfam" id="PF02321">
    <property type="entry name" value="OEP"/>
    <property type="match status" value="2"/>
</dbReference>
<evidence type="ECO:0000313" key="9">
    <source>
        <dbReference type="EMBL" id="QOR61930.1"/>
    </source>
</evidence>
<dbReference type="RefSeq" id="WP_197548634.1">
    <property type="nucleotide sequence ID" value="NZ_CP063164.1"/>
</dbReference>
<evidence type="ECO:0000256" key="5">
    <source>
        <dbReference type="ARBA" id="ARBA00022692"/>
    </source>
</evidence>
<proteinExistence type="inferred from homology"/>
<evidence type="ECO:0000256" key="4">
    <source>
        <dbReference type="ARBA" id="ARBA00022452"/>
    </source>
</evidence>
<feature type="signal peptide" evidence="8">
    <location>
        <begin position="1"/>
        <end position="21"/>
    </location>
</feature>
<sequence>MKRIFLLNVLAFSLFSISVRADTFALDELIRYGLKHSTAVKQSKAKMELAQAQRKESRSARFGNIDLVGSYTHYNLPRTLAPLTPASILTDPTAVPTTTNLFGTGVMYSVPLFTGFAQTRQVEMDAIAMELSKSRLSLTKEQLAYNIASLYLSILALQDMSYAQQKHVEVLKKLRNTIKHEVDLGKKAQIDLLKAEKDLYGNLSYLEVLKGNVAITKASLASLAGLDDLGEIEPVRISVTKPNYSLNRLLGEAASLDKVHIAELNIQKADTGVKKSKAGRYPQVSFNSYYGYNYGENDSSNKYPGEFNYEKNWQIGVNAKWTLFDFGKSDAATQKAKIAKMQATLEKQQVLLDLRKSLVEAYEKIKQAYANYRGNNRQYILAKKSEKIERVRYRNGVSTINDLLYAISQTQLAKAKLIESQYNYQKGKFYMDYLLERGVKPNDTYQR</sequence>
<dbReference type="InterPro" id="IPR003423">
    <property type="entry name" value="OMP_efflux"/>
</dbReference>
<reference evidence="9 10" key="1">
    <citation type="submission" date="2020-10" db="EMBL/GenBank/DDBJ databases">
        <title>The genome of sulfurovum sp.</title>
        <authorList>
            <person name="Xie S."/>
            <person name="Shao Z."/>
            <person name="Jiang L."/>
        </authorList>
    </citation>
    <scope>NUCLEOTIDE SEQUENCE [LARGE SCALE GENOMIC DNA]</scope>
    <source>
        <strain evidence="9 10">ST-419</strain>
    </source>
</reference>
<feature type="chain" id="PRO_5029662413" evidence="8">
    <location>
        <begin position="22"/>
        <end position="447"/>
    </location>
</feature>
<accession>A0A7M1S6D9</accession>
<dbReference type="GO" id="GO:0015288">
    <property type="term" value="F:porin activity"/>
    <property type="evidence" value="ECO:0007669"/>
    <property type="project" value="TreeGrafter"/>
</dbReference>
<dbReference type="InterPro" id="IPR051906">
    <property type="entry name" value="TolC-like"/>
</dbReference>
<evidence type="ECO:0000256" key="7">
    <source>
        <dbReference type="ARBA" id="ARBA00023237"/>
    </source>
</evidence>
<comment type="similarity">
    <text evidence="2">Belongs to the outer membrane factor (OMF) (TC 1.B.17) family.</text>
</comment>
<keyword evidence="7" id="KW-0998">Cell outer membrane</keyword>
<keyword evidence="10" id="KW-1185">Reference proteome</keyword>
<dbReference type="EMBL" id="CP063164">
    <property type="protein sequence ID" value="QOR61930.1"/>
    <property type="molecule type" value="Genomic_DNA"/>
</dbReference>
<protein>
    <submittedName>
        <fullName evidence="9">TolC family protein</fullName>
    </submittedName>
</protein>
<evidence type="ECO:0000313" key="10">
    <source>
        <dbReference type="Proteomes" id="UP000595074"/>
    </source>
</evidence>
<keyword evidence="5" id="KW-0812">Transmembrane</keyword>
<organism evidence="9 10">
    <name type="scientific">Sulfurovum indicum</name>
    <dbReference type="NCBI Taxonomy" id="2779528"/>
    <lineage>
        <taxon>Bacteria</taxon>
        <taxon>Pseudomonadati</taxon>
        <taxon>Campylobacterota</taxon>
        <taxon>Epsilonproteobacteria</taxon>
        <taxon>Campylobacterales</taxon>
        <taxon>Sulfurovaceae</taxon>
        <taxon>Sulfurovum</taxon>
    </lineage>
</organism>
<name>A0A7M1S6D9_9BACT</name>
<evidence type="ECO:0000256" key="2">
    <source>
        <dbReference type="ARBA" id="ARBA00007613"/>
    </source>
</evidence>
<dbReference type="Proteomes" id="UP000595074">
    <property type="component" value="Chromosome"/>
</dbReference>
<evidence type="ECO:0000256" key="1">
    <source>
        <dbReference type="ARBA" id="ARBA00004442"/>
    </source>
</evidence>
<keyword evidence="3" id="KW-0813">Transport</keyword>
<keyword evidence="8" id="KW-0732">Signal</keyword>
<keyword evidence="4" id="KW-1134">Transmembrane beta strand</keyword>
<evidence type="ECO:0000256" key="3">
    <source>
        <dbReference type="ARBA" id="ARBA00022448"/>
    </source>
</evidence>
<dbReference type="SUPFAM" id="SSF56954">
    <property type="entry name" value="Outer membrane efflux proteins (OEP)"/>
    <property type="match status" value="1"/>
</dbReference>
<dbReference type="AlphaFoldDB" id="A0A7M1S6D9"/>
<dbReference type="PANTHER" id="PTHR30026:SF20">
    <property type="entry name" value="OUTER MEMBRANE PROTEIN TOLC"/>
    <property type="match status" value="1"/>
</dbReference>
<keyword evidence="6" id="KW-0472">Membrane</keyword>
<comment type="subcellular location">
    <subcellularLocation>
        <location evidence="1">Cell outer membrane</location>
    </subcellularLocation>
</comment>
<evidence type="ECO:0000256" key="8">
    <source>
        <dbReference type="SAM" id="SignalP"/>
    </source>
</evidence>
<dbReference type="Gene3D" id="1.20.1600.10">
    <property type="entry name" value="Outer membrane efflux proteins (OEP)"/>
    <property type="match status" value="1"/>
</dbReference>
<dbReference type="KEGG" id="sinu:IMZ28_00100"/>
<dbReference type="PANTHER" id="PTHR30026">
    <property type="entry name" value="OUTER MEMBRANE PROTEIN TOLC"/>
    <property type="match status" value="1"/>
</dbReference>
<dbReference type="GO" id="GO:0009279">
    <property type="term" value="C:cell outer membrane"/>
    <property type="evidence" value="ECO:0007669"/>
    <property type="project" value="UniProtKB-SubCell"/>
</dbReference>
<dbReference type="GO" id="GO:0015562">
    <property type="term" value="F:efflux transmembrane transporter activity"/>
    <property type="evidence" value="ECO:0007669"/>
    <property type="project" value="InterPro"/>
</dbReference>
<dbReference type="GO" id="GO:1990281">
    <property type="term" value="C:efflux pump complex"/>
    <property type="evidence" value="ECO:0007669"/>
    <property type="project" value="TreeGrafter"/>
</dbReference>